<sequence length="687" mass="75744">MCFCEKCELYSQIIDMFKGDSLAATSDWISEMHNNIKVASAWECRVGSPDQAAAADRVQSLFNDIELYPTKTQVFEMLVCARQCARRKSLTLTFGEFCVFAAELRRCSRQARQTTNKPDSPAWSVDKEIRDLRDKDALCKHVNGSEVSPAPCEVFLGGSCNPTTWRSDIAIPMLKKMGITYFNPQVEDWSTELVEVEHRAKAAARALLFVLDSETRAVAASVEAAHLAAAPRDLLLVLRPYTRQQTIGNETISDHEYVELSRARATLQEAVERRGLPAFTDIPAALRCARAVLRGARTHPRHSLGHTILRLKRAYDAAGGRNAKLSRTRAVEALRDVTRVPRDLVDRCLPPAADFVDFEMFCATVAELAAEAELHGRNGPEIVENVVSIGGNREAVTRVQEPTVPESNGRHVYNARLRAYGRKLSLFIPKNGGNKVGGDTESGCGSGGGGGVGNTPSPQDNVFTPGTERRLKTLMLGATCDVYLGGAFPNDAVRPEETLSREGFTYVMPRANDYTRMFSTPARRSAPAHPESPRRDKKPRPEPHSPLAASDDDVQLRDRTPQPDRADRLSASDFYSVTEDHTPQPFKGTYDEDLLLGARVVVFSLSAEAPCFAAMVLAAHYMGLRPTNTVLLVQQMDPHKANNYSEAAVKDYNRGRHYLSDLARRTGVPVFDNVPAAMACVLARLRA</sequence>
<gene>
    <name evidence="1" type="ORF">K1T71_003221</name>
</gene>
<accession>A0ACC1DB72</accession>
<dbReference type="Proteomes" id="UP000824533">
    <property type="component" value="Linkage Group LG05"/>
</dbReference>
<protein>
    <submittedName>
        <fullName evidence="1">Uncharacterized protein</fullName>
    </submittedName>
</protein>
<evidence type="ECO:0000313" key="2">
    <source>
        <dbReference type="Proteomes" id="UP000824533"/>
    </source>
</evidence>
<proteinExistence type="predicted"/>
<keyword evidence="2" id="KW-1185">Reference proteome</keyword>
<comment type="caution">
    <text evidence="1">The sequence shown here is derived from an EMBL/GenBank/DDBJ whole genome shotgun (WGS) entry which is preliminary data.</text>
</comment>
<organism evidence="1 2">
    <name type="scientific">Dendrolimus kikuchii</name>
    <dbReference type="NCBI Taxonomy" id="765133"/>
    <lineage>
        <taxon>Eukaryota</taxon>
        <taxon>Metazoa</taxon>
        <taxon>Ecdysozoa</taxon>
        <taxon>Arthropoda</taxon>
        <taxon>Hexapoda</taxon>
        <taxon>Insecta</taxon>
        <taxon>Pterygota</taxon>
        <taxon>Neoptera</taxon>
        <taxon>Endopterygota</taxon>
        <taxon>Lepidoptera</taxon>
        <taxon>Glossata</taxon>
        <taxon>Ditrysia</taxon>
        <taxon>Bombycoidea</taxon>
        <taxon>Lasiocampidae</taxon>
        <taxon>Dendrolimus</taxon>
    </lineage>
</organism>
<dbReference type="EMBL" id="CM034391">
    <property type="protein sequence ID" value="KAJ0181136.1"/>
    <property type="molecule type" value="Genomic_DNA"/>
</dbReference>
<evidence type="ECO:0000313" key="1">
    <source>
        <dbReference type="EMBL" id="KAJ0181136.1"/>
    </source>
</evidence>
<name>A0ACC1DB72_9NEOP</name>
<reference evidence="1 2" key="1">
    <citation type="journal article" date="2021" name="Front. Genet.">
        <title>Chromosome-Level Genome Assembly Reveals Significant Gene Expansion in the Toll and IMD Signaling Pathways of Dendrolimus kikuchii.</title>
        <authorList>
            <person name="Zhou J."/>
            <person name="Wu P."/>
            <person name="Xiong Z."/>
            <person name="Liu N."/>
            <person name="Zhao N."/>
            <person name="Ji M."/>
            <person name="Qiu Y."/>
            <person name="Yang B."/>
        </authorList>
    </citation>
    <scope>NUCLEOTIDE SEQUENCE [LARGE SCALE GENOMIC DNA]</scope>
    <source>
        <strain evidence="1">Ann1</strain>
    </source>
</reference>